<dbReference type="EMBL" id="JAINUF010000022">
    <property type="protein sequence ID" value="KAJ8334049.1"/>
    <property type="molecule type" value="Genomic_DNA"/>
</dbReference>
<feature type="region of interest" description="Disordered" evidence="1">
    <location>
        <begin position="66"/>
        <end position="89"/>
    </location>
</feature>
<protein>
    <submittedName>
        <fullName evidence="2">Uncharacterized protein</fullName>
    </submittedName>
</protein>
<dbReference type="AlphaFoldDB" id="A0A9Q1IBY4"/>
<gene>
    <name evidence="2" type="ORF">SKAU_G00413680</name>
</gene>
<organism evidence="2 3">
    <name type="scientific">Synaphobranchus kaupii</name>
    <name type="common">Kaup's arrowtooth eel</name>
    <dbReference type="NCBI Taxonomy" id="118154"/>
    <lineage>
        <taxon>Eukaryota</taxon>
        <taxon>Metazoa</taxon>
        <taxon>Chordata</taxon>
        <taxon>Craniata</taxon>
        <taxon>Vertebrata</taxon>
        <taxon>Euteleostomi</taxon>
        <taxon>Actinopterygii</taxon>
        <taxon>Neopterygii</taxon>
        <taxon>Teleostei</taxon>
        <taxon>Anguilliformes</taxon>
        <taxon>Synaphobranchidae</taxon>
        <taxon>Synaphobranchus</taxon>
    </lineage>
</organism>
<dbReference type="Proteomes" id="UP001152622">
    <property type="component" value="Chromosome 22"/>
</dbReference>
<comment type="caution">
    <text evidence="2">The sequence shown here is derived from an EMBL/GenBank/DDBJ whole genome shotgun (WGS) entry which is preliminary data.</text>
</comment>
<feature type="region of interest" description="Disordered" evidence="1">
    <location>
        <begin position="1"/>
        <end position="37"/>
    </location>
</feature>
<proteinExistence type="predicted"/>
<keyword evidence="3" id="KW-1185">Reference proteome</keyword>
<evidence type="ECO:0000313" key="3">
    <source>
        <dbReference type="Proteomes" id="UP001152622"/>
    </source>
</evidence>
<evidence type="ECO:0000256" key="1">
    <source>
        <dbReference type="SAM" id="MobiDB-lite"/>
    </source>
</evidence>
<evidence type="ECO:0000313" key="2">
    <source>
        <dbReference type="EMBL" id="KAJ8334049.1"/>
    </source>
</evidence>
<accession>A0A9Q1IBY4</accession>
<reference evidence="2" key="1">
    <citation type="journal article" date="2023" name="Science">
        <title>Genome structures resolve the early diversification of teleost fishes.</title>
        <authorList>
            <person name="Parey E."/>
            <person name="Louis A."/>
            <person name="Montfort J."/>
            <person name="Bouchez O."/>
            <person name="Roques C."/>
            <person name="Iampietro C."/>
            <person name="Lluch J."/>
            <person name="Castinel A."/>
            <person name="Donnadieu C."/>
            <person name="Desvignes T."/>
            <person name="Floi Bucao C."/>
            <person name="Jouanno E."/>
            <person name="Wen M."/>
            <person name="Mejri S."/>
            <person name="Dirks R."/>
            <person name="Jansen H."/>
            <person name="Henkel C."/>
            <person name="Chen W.J."/>
            <person name="Zahm M."/>
            <person name="Cabau C."/>
            <person name="Klopp C."/>
            <person name="Thompson A.W."/>
            <person name="Robinson-Rechavi M."/>
            <person name="Braasch I."/>
            <person name="Lecointre G."/>
            <person name="Bobe J."/>
            <person name="Postlethwait J.H."/>
            <person name="Berthelot C."/>
            <person name="Roest Crollius H."/>
            <person name="Guiguen Y."/>
        </authorList>
    </citation>
    <scope>NUCLEOTIDE SEQUENCE</scope>
    <source>
        <strain evidence="2">WJC10195</strain>
    </source>
</reference>
<sequence length="89" mass="9279">MPTPGEPTALVKPPNNEAVSEPGSAPSPAPSPALQENHVNERSALRGETHPGGVACSVWSPAFRGLRRPDAATATPAGKFTRIPQRYVA</sequence>
<name>A0A9Q1IBY4_SYNKA</name>